<evidence type="ECO:0000313" key="3">
    <source>
        <dbReference type="EMBL" id="MBW4360194.1"/>
    </source>
</evidence>
<dbReference type="EMBL" id="JAHWYN010000005">
    <property type="protein sequence ID" value="MBW4360194.1"/>
    <property type="molecule type" value="Genomic_DNA"/>
</dbReference>
<dbReference type="RefSeq" id="WP_219316710.1">
    <property type="nucleotide sequence ID" value="NZ_JAHWYN010000005.1"/>
</dbReference>
<dbReference type="Pfam" id="PF00072">
    <property type="entry name" value="Response_reg"/>
    <property type="match status" value="1"/>
</dbReference>
<dbReference type="InterPro" id="IPR001789">
    <property type="entry name" value="Sig_transdc_resp-reg_receiver"/>
</dbReference>
<feature type="domain" description="Response regulatory" evidence="2">
    <location>
        <begin position="1"/>
        <end position="131"/>
    </location>
</feature>
<evidence type="ECO:0000259" key="2">
    <source>
        <dbReference type="PROSITE" id="PS50110"/>
    </source>
</evidence>
<feature type="modified residue" description="4-aspartylphosphate" evidence="1">
    <location>
        <position position="59"/>
    </location>
</feature>
<gene>
    <name evidence="3" type="ORF">KZH69_06825</name>
</gene>
<dbReference type="Proteomes" id="UP000812031">
    <property type="component" value="Unassembled WGS sequence"/>
</dbReference>
<organism evidence="3 4">
    <name type="scientific">Flavobacterium taihuense</name>
    <dbReference type="NCBI Taxonomy" id="2857508"/>
    <lineage>
        <taxon>Bacteria</taxon>
        <taxon>Pseudomonadati</taxon>
        <taxon>Bacteroidota</taxon>
        <taxon>Flavobacteriia</taxon>
        <taxon>Flavobacteriales</taxon>
        <taxon>Flavobacteriaceae</taxon>
        <taxon>Flavobacterium</taxon>
    </lineage>
</organism>
<dbReference type="PROSITE" id="PS50110">
    <property type="entry name" value="RESPONSE_REGULATORY"/>
    <property type="match status" value="1"/>
</dbReference>
<keyword evidence="4" id="KW-1185">Reference proteome</keyword>
<evidence type="ECO:0000256" key="1">
    <source>
        <dbReference type="PROSITE-ProRule" id="PRU00169"/>
    </source>
</evidence>
<reference evidence="3 4" key="1">
    <citation type="submission" date="2021-07" db="EMBL/GenBank/DDBJ databases">
        <title>Flavobacterium sp. nov. isolated from sediment on the Taihu Lake.</title>
        <authorList>
            <person name="Qu J.-H."/>
        </authorList>
    </citation>
    <scope>NUCLEOTIDE SEQUENCE [LARGE SCALE GENOMIC DNA]</scope>
    <source>
        <strain evidence="3 4">NAS39</strain>
    </source>
</reference>
<proteinExistence type="predicted"/>
<comment type="caution">
    <text evidence="3">The sequence shown here is derived from an EMBL/GenBank/DDBJ whole genome shotgun (WGS) entry which is preliminary data.</text>
</comment>
<evidence type="ECO:0000313" key="4">
    <source>
        <dbReference type="Proteomes" id="UP000812031"/>
    </source>
</evidence>
<accession>A0ABS6XU38</accession>
<protein>
    <submittedName>
        <fullName evidence="3">Response regulator</fullName>
    </submittedName>
</protein>
<name>A0ABS6XU38_9FLAO</name>
<sequence>MLLVDDHPMTVDGYVSILSKLESNSFLIDVITAFSCQDAYIKIINAYKNQKYFAIACLDISLPIYEEKNIYSGIDLALLIRKHFPDCKIILLSMHSEVVLVQNAFQKINPEGFVSKNDLTADLFIEVFQSILAGNTFYSTTIKRVQSEIISKELNFDATDCQILDLISRRIKTKNMTNYIDISLSCIEKRKANIKSRLLKDKGNDREIIIQAKKAGLI</sequence>
<keyword evidence="1" id="KW-0597">Phosphoprotein</keyword>